<evidence type="ECO:0000313" key="3">
    <source>
        <dbReference type="EMBL" id="VYT99876.1"/>
    </source>
</evidence>
<proteinExistence type="predicted"/>
<comment type="similarity">
    <text evidence="1">To bacterial alkanal monooxygenase alpha and beta chains.</text>
</comment>
<accession>A0A6N3BE02</accession>
<dbReference type="InterPro" id="IPR036661">
    <property type="entry name" value="Luciferase-like_sf"/>
</dbReference>
<dbReference type="AlphaFoldDB" id="A0A6N3BE02"/>
<dbReference type="Pfam" id="PF00296">
    <property type="entry name" value="Bac_luciferase"/>
    <property type="match status" value="1"/>
</dbReference>
<dbReference type="EMBL" id="CACRTO010000013">
    <property type="protein sequence ID" value="VYT99876.1"/>
    <property type="molecule type" value="Genomic_DNA"/>
</dbReference>
<protein>
    <submittedName>
        <fullName evidence="3">Limonene 1,2-monooxygenase</fullName>
        <ecNumber evidence="3">1.14.13.107</ecNumber>
    </submittedName>
</protein>
<organism evidence="3">
    <name type="scientific">Clostridium tertium</name>
    <dbReference type="NCBI Taxonomy" id="1559"/>
    <lineage>
        <taxon>Bacteria</taxon>
        <taxon>Bacillati</taxon>
        <taxon>Bacillota</taxon>
        <taxon>Clostridia</taxon>
        <taxon>Eubacteriales</taxon>
        <taxon>Clostridiaceae</taxon>
        <taxon>Clostridium</taxon>
    </lineage>
</organism>
<keyword evidence="3" id="KW-0503">Monooxygenase</keyword>
<sequence length="333" mass="36846">MNIKLSALDQSPIREGSTSTEALNNTITLAVELEKLGYYRFWVSEHHDTKSLAGSSPEVLISSIAARTNKIRVGSGGVMLPNYSPYKVAENFKVLEALYPNRIDLGLGRAPGGMPLATKALMQGRSIFNDNYEEKVLDLVRYIYDIVPENHEFSGLKATPIINTYPEIHILGSSGGSAGLASGIGASYAYAQFITGGMGVSSVNWYRDNFKKSVISSAPNTIICSFVICGETEEEVNNQIAIMDLTLLLVEMGKSLGVPSLEKALNYKYSEAEMKVVNRNRKRMIVGTPDKIREQLINMSKLYNTDEFMIINLNTSLEEKLKSYRLISEAFKE</sequence>
<gene>
    <name evidence="3" type="primary">limB_1</name>
    <name evidence="3" type="ORF">CTLFYP3_01216</name>
</gene>
<dbReference type="InterPro" id="IPR050766">
    <property type="entry name" value="Bact_Lucif_Oxidored"/>
</dbReference>
<evidence type="ECO:0000256" key="1">
    <source>
        <dbReference type="ARBA" id="ARBA00007789"/>
    </source>
</evidence>
<feature type="domain" description="Luciferase-like" evidence="2">
    <location>
        <begin position="13"/>
        <end position="299"/>
    </location>
</feature>
<dbReference type="PANTHER" id="PTHR30137">
    <property type="entry name" value="LUCIFERASE-LIKE MONOOXYGENASE"/>
    <property type="match status" value="1"/>
</dbReference>
<dbReference type="SUPFAM" id="SSF51679">
    <property type="entry name" value="Bacterial luciferase-like"/>
    <property type="match status" value="1"/>
</dbReference>
<dbReference type="GO" id="GO:0005829">
    <property type="term" value="C:cytosol"/>
    <property type="evidence" value="ECO:0007669"/>
    <property type="project" value="TreeGrafter"/>
</dbReference>
<dbReference type="FunFam" id="3.20.20.30:FF:000002">
    <property type="entry name" value="LLM class flavin-dependent oxidoreductase"/>
    <property type="match status" value="1"/>
</dbReference>
<evidence type="ECO:0000259" key="2">
    <source>
        <dbReference type="Pfam" id="PF00296"/>
    </source>
</evidence>
<dbReference type="InterPro" id="IPR019949">
    <property type="entry name" value="CmoO-like"/>
</dbReference>
<dbReference type="EC" id="1.14.13.107" evidence="3"/>
<keyword evidence="3" id="KW-0560">Oxidoreductase</keyword>
<name>A0A6N3BE02_9CLOT</name>
<dbReference type="PANTHER" id="PTHR30137:SF19">
    <property type="entry name" value="LUCIFERASE-LIKE MONOOXYGENASE"/>
    <property type="match status" value="1"/>
</dbReference>
<dbReference type="InterPro" id="IPR011251">
    <property type="entry name" value="Luciferase-like_dom"/>
</dbReference>
<dbReference type="RefSeq" id="WP_156625734.1">
    <property type="nucleotide sequence ID" value="NZ_CACRTO010000013.1"/>
</dbReference>
<reference evidence="3" key="1">
    <citation type="submission" date="2019-11" db="EMBL/GenBank/DDBJ databases">
        <authorList>
            <person name="Feng L."/>
        </authorList>
    </citation>
    <scope>NUCLEOTIDE SEQUENCE</scope>
    <source>
        <strain evidence="3">CTertiumLFYP3</strain>
    </source>
</reference>
<dbReference type="GO" id="GO:0052601">
    <property type="term" value="F:limonene 1,2-monooxygenase [NAD(P)H) activity"/>
    <property type="evidence" value="ECO:0007669"/>
    <property type="project" value="UniProtKB-EC"/>
</dbReference>
<dbReference type="Gene3D" id="3.20.20.30">
    <property type="entry name" value="Luciferase-like domain"/>
    <property type="match status" value="1"/>
</dbReference>
<dbReference type="NCBIfam" id="TIGR03558">
    <property type="entry name" value="oxido_grp_1"/>
    <property type="match status" value="1"/>
</dbReference>